<gene>
    <name evidence="2" type="ORF">LTRI10_LOCUS20572</name>
</gene>
<accession>A0AAV2E041</accession>
<feature type="region of interest" description="Disordered" evidence="1">
    <location>
        <begin position="56"/>
        <end position="82"/>
    </location>
</feature>
<evidence type="ECO:0000256" key="1">
    <source>
        <dbReference type="SAM" id="MobiDB-lite"/>
    </source>
</evidence>
<reference evidence="2 3" key="1">
    <citation type="submission" date="2024-04" db="EMBL/GenBank/DDBJ databases">
        <authorList>
            <person name="Fracassetti M."/>
        </authorList>
    </citation>
    <scope>NUCLEOTIDE SEQUENCE [LARGE SCALE GENOMIC DNA]</scope>
</reference>
<dbReference type="Proteomes" id="UP001497516">
    <property type="component" value="Chromosome 3"/>
</dbReference>
<proteinExistence type="predicted"/>
<name>A0AAV2E041_9ROSI</name>
<sequence length="82" mass="9018">MRNLHRGTPAFAVPHYTSPPQLRAVPHLSHIPAAIVNEPIPVSIALLECACRGTINRSDDPEVTKKGEERNSDSRIAPEQGW</sequence>
<protein>
    <submittedName>
        <fullName evidence="2">Uncharacterized protein</fullName>
    </submittedName>
</protein>
<dbReference type="AlphaFoldDB" id="A0AAV2E041"/>
<evidence type="ECO:0000313" key="2">
    <source>
        <dbReference type="EMBL" id="CAL1379028.1"/>
    </source>
</evidence>
<evidence type="ECO:0000313" key="3">
    <source>
        <dbReference type="Proteomes" id="UP001497516"/>
    </source>
</evidence>
<organism evidence="2 3">
    <name type="scientific">Linum trigynum</name>
    <dbReference type="NCBI Taxonomy" id="586398"/>
    <lineage>
        <taxon>Eukaryota</taxon>
        <taxon>Viridiplantae</taxon>
        <taxon>Streptophyta</taxon>
        <taxon>Embryophyta</taxon>
        <taxon>Tracheophyta</taxon>
        <taxon>Spermatophyta</taxon>
        <taxon>Magnoliopsida</taxon>
        <taxon>eudicotyledons</taxon>
        <taxon>Gunneridae</taxon>
        <taxon>Pentapetalae</taxon>
        <taxon>rosids</taxon>
        <taxon>fabids</taxon>
        <taxon>Malpighiales</taxon>
        <taxon>Linaceae</taxon>
        <taxon>Linum</taxon>
    </lineage>
</organism>
<dbReference type="EMBL" id="OZ034816">
    <property type="protein sequence ID" value="CAL1379028.1"/>
    <property type="molecule type" value="Genomic_DNA"/>
</dbReference>
<feature type="compositionally biased region" description="Basic and acidic residues" evidence="1">
    <location>
        <begin position="57"/>
        <end position="73"/>
    </location>
</feature>
<keyword evidence="3" id="KW-1185">Reference proteome</keyword>